<dbReference type="EMBL" id="CP047045">
    <property type="protein sequence ID" value="QGZ96450.1"/>
    <property type="molecule type" value="Genomic_DNA"/>
</dbReference>
<reference evidence="4" key="1">
    <citation type="submission" date="2019-12" db="EMBL/GenBank/DDBJ databases">
        <title>Complete genome of Terracaulis silvestris 0127_4.</title>
        <authorList>
            <person name="Vieira S."/>
            <person name="Riedel T."/>
            <person name="Sproer C."/>
            <person name="Pascual J."/>
            <person name="Boedeker C."/>
            <person name="Overmann J."/>
        </authorList>
    </citation>
    <scope>NUCLEOTIDE SEQUENCE [LARGE SCALE GENOMIC DNA]</scope>
    <source>
        <strain evidence="4">0127_4</strain>
    </source>
</reference>
<dbReference type="KEGG" id="tsv:DSM104635_03310"/>
<sequence>MTTEAPAPATANHDSATETPPLATKILLVTDAWEPQVNGVVRTLSSTNNELKAMGCEVEVVSPADYPNTVPLITYSEIRLALGAREDVEDRFLAFAPDAVHIATEGTLGWDARAICLKHKFPFTTSYHTQFPEYVHARFNWIPLWAGYRFMHAFHDRSGRVMVATPTMQKQLELQGFRNTAIWSRGVDIEQFHPSKRGIDGGVFKDLPKPVFVYVGRVSVEKNIEAFVALDLPGSKIVVGGGPALEELKAKYPNVHFTGPKFGEELARHYADADVFVFPSFTDTFGLVILEAAACGTPVAGYVAPGPQDILPGTGAGIVDTDLRKACLEALQLRREDARALAERYSWRSCAEEFRRNLEPLPKERGRRFWHKLRDLRARAKERRRLAKEKRVRERAAKGQPTT</sequence>
<dbReference type="InterPro" id="IPR050194">
    <property type="entry name" value="Glycosyltransferase_grp1"/>
</dbReference>
<dbReference type="Pfam" id="PF13439">
    <property type="entry name" value="Glyco_transf_4"/>
    <property type="match status" value="1"/>
</dbReference>
<dbReference type="AlphaFoldDB" id="A0A6I6MMF2"/>
<dbReference type="EC" id="2.4.1.-" evidence="3"/>
<dbReference type="PANTHER" id="PTHR45947:SF3">
    <property type="entry name" value="SULFOQUINOVOSYL TRANSFERASE SQD2"/>
    <property type="match status" value="1"/>
</dbReference>
<feature type="domain" description="Glycosyltransferase subfamily 4-like N-terminal" evidence="2">
    <location>
        <begin position="37"/>
        <end position="191"/>
    </location>
</feature>
<dbReference type="Proteomes" id="UP000431269">
    <property type="component" value="Chromosome"/>
</dbReference>
<evidence type="ECO:0000313" key="3">
    <source>
        <dbReference type="EMBL" id="QGZ96450.1"/>
    </source>
</evidence>
<evidence type="ECO:0000259" key="2">
    <source>
        <dbReference type="Pfam" id="PF13439"/>
    </source>
</evidence>
<keyword evidence="4" id="KW-1185">Reference proteome</keyword>
<dbReference type="Gene3D" id="3.40.50.2000">
    <property type="entry name" value="Glycogen Phosphorylase B"/>
    <property type="match status" value="2"/>
</dbReference>
<dbReference type="CDD" id="cd03814">
    <property type="entry name" value="GT4-like"/>
    <property type="match status" value="1"/>
</dbReference>
<name>A0A6I6MMF2_9CAUL</name>
<evidence type="ECO:0000256" key="1">
    <source>
        <dbReference type="SAM" id="MobiDB-lite"/>
    </source>
</evidence>
<keyword evidence="3" id="KW-0808">Transferase</keyword>
<dbReference type="PANTHER" id="PTHR45947">
    <property type="entry name" value="SULFOQUINOVOSYL TRANSFERASE SQD2"/>
    <property type="match status" value="1"/>
</dbReference>
<dbReference type="InterPro" id="IPR028098">
    <property type="entry name" value="Glyco_trans_4-like_N"/>
</dbReference>
<dbReference type="SUPFAM" id="SSF53756">
    <property type="entry name" value="UDP-Glycosyltransferase/glycogen phosphorylase"/>
    <property type="match status" value="1"/>
</dbReference>
<dbReference type="GO" id="GO:0016757">
    <property type="term" value="F:glycosyltransferase activity"/>
    <property type="evidence" value="ECO:0007669"/>
    <property type="project" value="UniProtKB-KW"/>
</dbReference>
<dbReference type="Pfam" id="PF13692">
    <property type="entry name" value="Glyco_trans_1_4"/>
    <property type="match status" value="1"/>
</dbReference>
<protein>
    <submittedName>
        <fullName evidence="3">GDP-mannose-dependent alpha-mannosyltransferase</fullName>
        <ecNumber evidence="3">2.4.1.-</ecNumber>
    </submittedName>
</protein>
<proteinExistence type="predicted"/>
<evidence type="ECO:0000313" key="4">
    <source>
        <dbReference type="Proteomes" id="UP000431269"/>
    </source>
</evidence>
<keyword evidence="3" id="KW-0328">Glycosyltransferase</keyword>
<accession>A0A6I6MMF2</accession>
<gene>
    <name evidence="3" type="primary">mgtA</name>
    <name evidence="3" type="ORF">DSM104635_03310</name>
</gene>
<feature type="region of interest" description="Disordered" evidence="1">
    <location>
        <begin position="384"/>
        <end position="403"/>
    </location>
</feature>
<organism evidence="3 4">
    <name type="scientific">Terricaulis silvestris</name>
    <dbReference type="NCBI Taxonomy" id="2686094"/>
    <lineage>
        <taxon>Bacteria</taxon>
        <taxon>Pseudomonadati</taxon>
        <taxon>Pseudomonadota</taxon>
        <taxon>Alphaproteobacteria</taxon>
        <taxon>Caulobacterales</taxon>
        <taxon>Caulobacteraceae</taxon>
        <taxon>Terricaulis</taxon>
    </lineage>
</organism>